<accession>A0A841N5N9</accession>
<feature type="chain" id="PRO_5032499760" description="Head domain of trimeric autotransporter adhesin" evidence="1">
    <location>
        <begin position="21"/>
        <end position="491"/>
    </location>
</feature>
<keyword evidence="1" id="KW-0732">Signal</keyword>
<dbReference type="RefSeq" id="WP_184165918.1">
    <property type="nucleotide sequence ID" value="NZ_JACHLC010000004.1"/>
</dbReference>
<evidence type="ECO:0000313" key="2">
    <source>
        <dbReference type="EMBL" id="MBB6372174.1"/>
    </source>
</evidence>
<sequence length="491" mass="50300">MKSKLLTIAAISFTGYLMNAQVGFNTNQPQATMDVVGFPTVTTKPDGIIAPRLTLSQLAAKTYAAAQTGALVYVTTINATPAGVTINVNTAGYYYFDGTLWQKQTGTEWKLKGNADNEISTAVAQTLGSAPDANNNYLGTQGATDDLIIVTANKTHGILNSTGTLAGGGETTSGLSWGNTNTFNTAPGANANNSILLGAGNNATGSYNTVAIGQSNIVSNPRTGNLFANYAIGSDNQIAGTAGGGANFTFGKGNRVTTGAVLAANFLMGTNNTSTISSALIFGDGNTVSAVGASQPMIFGAGNSMIGPSNQSLGNLIFGSGLTTDATGGNVNNNALFGAGFVSNHSNNVYLGVTSPGGSGVMGSRQVNTSNYQNSNHLFVGNNNTTVKQGTKVFFGGTYTPETGAANWSVMKYPEMVNVEGAITLGDSLGAVLTTNNNSNYPQDCGANNQGTIRYRVNSTGKGNIEGCVKNSASPVSYRWEVLNNSAAITN</sequence>
<protein>
    <recommendedName>
        <fullName evidence="4">Head domain of trimeric autotransporter adhesin</fullName>
    </recommendedName>
</protein>
<evidence type="ECO:0000256" key="1">
    <source>
        <dbReference type="SAM" id="SignalP"/>
    </source>
</evidence>
<dbReference type="AlphaFoldDB" id="A0A841N5N9"/>
<organism evidence="2 3">
    <name type="scientific">Chryseobacterium shigense</name>
    <dbReference type="NCBI Taxonomy" id="297244"/>
    <lineage>
        <taxon>Bacteria</taxon>
        <taxon>Pseudomonadati</taxon>
        <taxon>Bacteroidota</taxon>
        <taxon>Flavobacteriia</taxon>
        <taxon>Flavobacteriales</taxon>
        <taxon>Weeksellaceae</taxon>
        <taxon>Chryseobacterium group</taxon>
        <taxon>Chryseobacterium</taxon>
    </lineage>
</organism>
<evidence type="ECO:0008006" key="4">
    <source>
        <dbReference type="Google" id="ProtNLM"/>
    </source>
</evidence>
<evidence type="ECO:0000313" key="3">
    <source>
        <dbReference type="Proteomes" id="UP000589738"/>
    </source>
</evidence>
<gene>
    <name evidence="2" type="ORF">HNP36_003263</name>
</gene>
<keyword evidence="3" id="KW-1185">Reference proteome</keyword>
<name>A0A841N5N9_9FLAO</name>
<comment type="caution">
    <text evidence="2">The sequence shown here is derived from an EMBL/GenBank/DDBJ whole genome shotgun (WGS) entry which is preliminary data.</text>
</comment>
<reference evidence="2 3" key="1">
    <citation type="submission" date="2020-08" db="EMBL/GenBank/DDBJ databases">
        <title>Functional genomics of gut bacteria from endangered species of beetles.</title>
        <authorList>
            <person name="Carlos-Shanley C."/>
        </authorList>
    </citation>
    <scope>NUCLEOTIDE SEQUENCE [LARGE SCALE GENOMIC DNA]</scope>
    <source>
        <strain evidence="2 3">S00136</strain>
    </source>
</reference>
<feature type="signal peptide" evidence="1">
    <location>
        <begin position="1"/>
        <end position="20"/>
    </location>
</feature>
<dbReference type="Proteomes" id="UP000589738">
    <property type="component" value="Unassembled WGS sequence"/>
</dbReference>
<proteinExistence type="predicted"/>
<dbReference type="EMBL" id="JACHLC010000004">
    <property type="protein sequence ID" value="MBB6372174.1"/>
    <property type="molecule type" value="Genomic_DNA"/>
</dbReference>